<dbReference type="PANTHER" id="PTHR12192">
    <property type="entry name" value="CATION TRANSPORT PROTEIN CHAC-RELATED"/>
    <property type="match status" value="1"/>
</dbReference>
<gene>
    <name evidence="3" type="ORF">R9Z33_21975</name>
</gene>
<protein>
    <recommendedName>
        <fullName evidence="1">glutathione-specific gamma-glutamylcyclotransferase</fullName>
        <ecNumber evidence="1">4.3.2.7</ecNumber>
    </recommendedName>
</protein>
<dbReference type="InterPro" id="IPR036568">
    <property type="entry name" value="GGCT-like_sf"/>
</dbReference>
<sequence>MQDLPLDADGHLYVFAYGSLIWRPGFPHLGHEPALLRGYHRRFCLWSRHYRGTPEMPGLVLGLDRGGACRGVAFRVARAEAPAVLDYLESRENPNGENVYHRRLLKLRLASGRAVQGIAYVADRAHPAYCRPCEQSTAATIARGAGKTGTNREYLENTARQLSAMGLADPRLERLVRLVMARSD</sequence>
<dbReference type="InterPro" id="IPR006840">
    <property type="entry name" value="ChaC"/>
</dbReference>
<dbReference type="EMBL" id="CP137852">
    <property type="protein sequence ID" value="WPB84748.1"/>
    <property type="molecule type" value="Genomic_DNA"/>
</dbReference>
<dbReference type="Pfam" id="PF04752">
    <property type="entry name" value="ChaC"/>
    <property type="match status" value="1"/>
</dbReference>
<dbReference type="EC" id="4.3.2.7" evidence="1"/>
<dbReference type="SUPFAM" id="SSF110857">
    <property type="entry name" value="Gamma-glutamyl cyclotransferase-like"/>
    <property type="match status" value="1"/>
</dbReference>
<evidence type="ECO:0000256" key="1">
    <source>
        <dbReference type="ARBA" id="ARBA00012344"/>
    </source>
</evidence>
<dbReference type="InterPro" id="IPR013024">
    <property type="entry name" value="GGCT-like"/>
</dbReference>
<dbReference type="CDD" id="cd06661">
    <property type="entry name" value="GGCT_like"/>
    <property type="match status" value="1"/>
</dbReference>
<dbReference type="RefSeq" id="WP_318648712.1">
    <property type="nucleotide sequence ID" value="NZ_CP137852.1"/>
</dbReference>
<evidence type="ECO:0000313" key="4">
    <source>
        <dbReference type="Proteomes" id="UP001305521"/>
    </source>
</evidence>
<dbReference type="PANTHER" id="PTHR12192:SF2">
    <property type="entry name" value="GLUTATHIONE-SPECIFIC GAMMA-GLUTAMYLCYCLOTRANSFERASE 2"/>
    <property type="match status" value="1"/>
</dbReference>
<keyword evidence="2" id="KW-0456">Lyase</keyword>
<reference evidence="3 4" key="1">
    <citation type="submission" date="2023-11" db="EMBL/GenBank/DDBJ databases">
        <title>Arctic aerobic anoxygenic photoheterotroph Sediminicoccus rosea KRV36 adapts its photosynthesis to long days of polar summer.</title>
        <authorList>
            <person name="Tomasch J."/>
            <person name="Kopejtka K."/>
            <person name="Bily T."/>
            <person name="Gardiner A.T."/>
            <person name="Gardian Z."/>
            <person name="Shivaramu S."/>
            <person name="Koblizek M."/>
            <person name="Engelhardt F."/>
            <person name="Kaftan D."/>
        </authorList>
    </citation>
    <scope>NUCLEOTIDE SEQUENCE [LARGE SCALE GENOMIC DNA]</scope>
    <source>
        <strain evidence="3 4">R-30</strain>
    </source>
</reference>
<accession>A0ABZ0PG84</accession>
<dbReference type="Gene3D" id="3.10.490.10">
    <property type="entry name" value="Gamma-glutamyl cyclotransferase-like"/>
    <property type="match status" value="1"/>
</dbReference>
<keyword evidence="4" id="KW-1185">Reference proteome</keyword>
<evidence type="ECO:0000313" key="3">
    <source>
        <dbReference type="EMBL" id="WPB84748.1"/>
    </source>
</evidence>
<name>A0ABZ0PG84_9PROT</name>
<dbReference type="Proteomes" id="UP001305521">
    <property type="component" value="Chromosome"/>
</dbReference>
<proteinExistence type="predicted"/>
<organism evidence="3 4">
    <name type="scientific">Sediminicoccus rosea</name>
    <dbReference type="NCBI Taxonomy" id="1225128"/>
    <lineage>
        <taxon>Bacteria</taxon>
        <taxon>Pseudomonadati</taxon>
        <taxon>Pseudomonadota</taxon>
        <taxon>Alphaproteobacteria</taxon>
        <taxon>Acetobacterales</taxon>
        <taxon>Roseomonadaceae</taxon>
        <taxon>Sediminicoccus</taxon>
    </lineage>
</organism>
<evidence type="ECO:0000256" key="2">
    <source>
        <dbReference type="ARBA" id="ARBA00023239"/>
    </source>
</evidence>